<dbReference type="SUPFAM" id="SSF48452">
    <property type="entry name" value="TPR-like"/>
    <property type="match status" value="1"/>
</dbReference>
<accession>A0A418MJL3</accession>
<evidence type="ECO:0000313" key="2">
    <source>
        <dbReference type="EMBL" id="RIV27597.1"/>
    </source>
</evidence>
<dbReference type="SMART" id="SM00028">
    <property type="entry name" value="TPR"/>
    <property type="match status" value="3"/>
</dbReference>
<dbReference type="InterPro" id="IPR019734">
    <property type="entry name" value="TPR_rpt"/>
</dbReference>
<sequence>MRVRINLLQWSLVVLPLLSAAQPTQLITSARPNSDRSADSAGRSASEHQFIDGSASESATDATENQAVLNVLPLFGERTKTAAQIDYEVHFLSDCDQNFSSRQEASKFFADRGWDYISDGQLDTAAYRFNLAWLLNHNNVDAYWGLGVVCYQKEKLPDAIRMLKRGLAVADSNVVLMTDLATVQIKYYQVKQQKDDLAEAEQHLLKAVAINPRSADPYQKLSLVNYMKGEYNKAWEYLHQARSLDLSAIDLTFLNDLLARHPDPKGVFK</sequence>
<evidence type="ECO:0000256" key="1">
    <source>
        <dbReference type="SAM" id="SignalP"/>
    </source>
</evidence>
<gene>
    <name evidence="2" type="ORF">DYU11_04645</name>
</gene>
<dbReference type="InterPro" id="IPR011990">
    <property type="entry name" value="TPR-like_helical_dom_sf"/>
</dbReference>
<protein>
    <submittedName>
        <fullName evidence="2">Uncharacterized protein</fullName>
    </submittedName>
</protein>
<evidence type="ECO:0000313" key="3">
    <source>
        <dbReference type="Proteomes" id="UP000283523"/>
    </source>
</evidence>
<dbReference type="RefSeq" id="WP_119666438.1">
    <property type="nucleotide sequence ID" value="NZ_QXED01000001.1"/>
</dbReference>
<reference evidence="2 3" key="1">
    <citation type="submission" date="2018-08" db="EMBL/GenBank/DDBJ databases">
        <title>Fibrisoma montanum sp. nov., isolated from Danxia mountain soil.</title>
        <authorList>
            <person name="Huang Y."/>
        </authorList>
    </citation>
    <scope>NUCLEOTIDE SEQUENCE [LARGE SCALE GENOMIC DNA]</scope>
    <source>
        <strain evidence="2 3">HYT19</strain>
    </source>
</reference>
<comment type="caution">
    <text evidence="2">The sequence shown here is derived from an EMBL/GenBank/DDBJ whole genome shotgun (WGS) entry which is preliminary data.</text>
</comment>
<organism evidence="2 3">
    <name type="scientific">Fibrisoma montanum</name>
    <dbReference type="NCBI Taxonomy" id="2305895"/>
    <lineage>
        <taxon>Bacteria</taxon>
        <taxon>Pseudomonadati</taxon>
        <taxon>Bacteroidota</taxon>
        <taxon>Cytophagia</taxon>
        <taxon>Cytophagales</taxon>
        <taxon>Spirosomataceae</taxon>
        <taxon>Fibrisoma</taxon>
    </lineage>
</organism>
<feature type="chain" id="PRO_5019397829" evidence="1">
    <location>
        <begin position="21"/>
        <end position="269"/>
    </location>
</feature>
<keyword evidence="1" id="KW-0732">Signal</keyword>
<dbReference type="Proteomes" id="UP000283523">
    <property type="component" value="Unassembled WGS sequence"/>
</dbReference>
<proteinExistence type="predicted"/>
<feature type="signal peptide" evidence="1">
    <location>
        <begin position="1"/>
        <end position="20"/>
    </location>
</feature>
<dbReference type="AlphaFoldDB" id="A0A418MJL3"/>
<keyword evidence="3" id="KW-1185">Reference proteome</keyword>
<dbReference type="OrthoDB" id="7058419at2"/>
<name>A0A418MJL3_9BACT</name>
<dbReference type="Gene3D" id="1.25.40.10">
    <property type="entry name" value="Tetratricopeptide repeat domain"/>
    <property type="match status" value="2"/>
</dbReference>
<dbReference type="EMBL" id="QXED01000001">
    <property type="protein sequence ID" value="RIV27597.1"/>
    <property type="molecule type" value="Genomic_DNA"/>
</dbReference>